<sequence length="395" mass="43769">MVIESKKLWREAESEIGYNVYFETEQLDVGPLDNSSLLALIANCEKHSINHEILDRHEVRRRFSGTVEIPEDWVAVVTELGGVLKPTKAVAMFQALAIKYGAVLKDKTEIVDVETVNHGAVLKDETRIVDGEIVKHGVVLKDKTETVDAETVKHRGGVLVTSRLGEKFWGKKCVVTAGSWVSKLVQKVSNGRMNLPIQPVETTLCYWKIKDGYELDFTIGAGFPSFASYDHPYIYGTPALEFPDLIKVAVHGGQECDPDTRTWGAAAPINKGTSMLMRYLKEWIKSTFGDRIDWEDGPVMSQSCLYSMTPDGDFVIDFLGGDFNEDVVVAGGFSGHGFKMAPVVGRILVDLALGGKAAAAVWDEELKHFKLNRFEGNPRGNVKGFEDQVRISSRL</sequence>
<dbReference type="Proteomes" id="UP001056120">
    <property type="component" value="Linkage Group LG04"/>
</dbReference>
<gene>
    <name evidence="1" type="ORF">L1987_13140</name>
</gene>
<dbReference type="EMBL" id="CM042021">
    <property type="protein sequence ID" value="KAI3819313.1"/>
    <property type="molecule type" value="Genomic_DNA"/>
</dbReference>
<keyword evidence="2" id="KW-1185">Reference proteome</keyword>
<accession>A0ACB9JH98</accession>
<evidence type="ECO:0000313" key="2">
    <source>
        <dbReference type="Proteomes" id="UP001056120"/>
    </source>
</evidence>
<comment type="caution">
    <text evidence="1">The sequence shown here is derived from an EMBL/GenBank/DDBJ whole genome shotgun (WGS) entry which is preliminary data.</text>
</comment>
<protein>
    <submittedName>
        <fullName evidence="1">Uncharacterized protein</fullName>
    </submittedName>
</protein>
<reference evidence="2" key="1">
    <citation type="journal article" date="2022" name="Mol. Ecol. Resour.">
        <title>The genomes of chicory, endive, great burdock and yacon provide insights into Asteraceae palaeo-polyploidization history and plant inulin production.</title>
        <authorList>
            <person name="Fan W."/>
            <person name="Wang S."/>
            <person name="Wang H."/>
            <person name="Wang A."/>
            <person name="Jiang F."/>
            <person name="Liu H."/>
            <person name="Zhao H."/>
            <person name="Xu D."/>
            <person name="Zhang Y."/>
        </authorList>
    </citation>
    <scope>NUCLEOTIDE SEQUENCE [LARGE SCALE GENOMIC DNA]</scope>
    <source>
        <strain evidence="2">cv. Yunnan</strain>
    </source>
</reference>
<evidence type="ECO:0000313" key="1">
    <source>
        <dbReference type="EMBL" id="KAI3819313.1"/>
    </source>
</evidence>
<reference evidence="1 2" key="2">
    <citation type="journal article" date="2022" name="Mol. Ecol. Resour.">
        <title>The genomes of chicory, endive, great burdock and yacon provide insights into Asteraceae paleo-polyploidization history and plant inulin production.</title>
        <authorList>
            <person name="Fan W."/>
            <person name="Wang S."/>
            <person name="Wang H."/>
            <person name="Wang A."/>
            <person name="Jiang F."/>
            <person name="Liu H."/>
            <person name="Zhao H."/>
            <person name="Xu D."/>
            <person name="Zhang Y."/>
        </authorList>
    </citation>
    <scope>NUCLEOTIDE SEQUENCE [LARGE SCALE GENOMIC DNA]</scope>
    <source>
        <strain evidence="2">cv. Yunnan</strain>
        <tissue evidence="1">Leaves</tissue>
    </source>
</reference>
<proteinExistence type="predicted"/>
<name>A0ACB9JH98_9ASTR</name>
<organism evidence="1 2">
    <name type="scientific">Smallanthus sonchifolius</name>
    <dbReference type="NCBI Taxonomy" id="185202"/>
    <lineage>
        <taxon>Eukaryota</taxon>
        <taxon>Viridiplantae</taxon>
        <taxon>Streptophyta</taxon>
        <taxon>Embryophyta</taxon>
        <taxon>Tracheophyta</taxon>
        <taxon>Spermatophyta</taxon>
        <taxon>Magnoliopsida</taxon>
        <taxon>eudicotyledons</taxon>
        <taxon>Gunneridae</taxon>
        <taxon>Pentapetalae</taxon>
        <taxon>asterids</taxon>
        <taxon>campanulids</taxon>
        <taxon>Asterales</taxon>
        <taxon>Asteraceae</taxon>
        <taxon>Asteroideae</taxon>
        <taxon>Heliantheae alliance</taxon>
        <taxon>Millerieae</taxon>
        <taxon>Smallanthus</taxon>
    </lineage>
</organism>